<dbReference type="PANTHER" id="PTHR12598:SF0">
    <property type="entry name" value="COPPER HOMEOSTASIS PROTEIN CUTC HOMOLOG"/>
    <property type="match status" value="1"/>
</dbReference>
<dbReference type="PATRIC" id="fig|1423718.3.peg.1582"/>
<dbReference type="FunFam" id="3.20.20.380:FF:000003">
    <property type="entry name" value="Copper homeostasis protein CutC"/>
    <property type="match status" value="1"/>
</dbReference>
<comment type="similarity">
    <text evidence="1 3">Belongs to the CutC family.</text>
</comment>
<evidence type="ECO:0000313" key="5">
    <source>
        <dbReference type="Proteomes" id="UP000051008"/>
    </source>
</evidence>
<dbReference type="PANTHER" id="PTHR12598">
    <property type="entry name" value="COPPER HOMEOSTASIS PROTEIN CUTC"/>
    <property type="match status" value="1"/>
</dbReference>
<evidence type="ECO:0000256" key="2">
    <source>
        <dbReference type="ARBA" id="ARBA00022490"/>
    </source>
</evidence>
<dbReference type="SUPFAM" id="SSF110395">
    <property type="entry name" value="CutC-like"/>
    <property type="match status" value="1"/>
</dbReference>
<accession>A0A0R2APS1</accession>
<reference evidence="4 5" key="1">
    <citation type="journal article" date="2015" name="Genome Announc.">
        <title>Expanding the biotechnology potential of lactobacilli through comparative genomics of 213 strains and associated genera.</title>
        <authorList>
            <person name="Sun Z."/>
            <person name="Harris H.M."/>
            <person name="McCann A."/>
            <person name="Guo C."/>
            <person name="Argimon S."/>
            <person name="Zhang W."/>
            <person name="Yang X."/>
            <person name="Jeffery I.B."/>
            <person name="Cooney J.C."/>
            <person name="Kagawa T.F."/>
            <person name="Liu W."/>
            <person name="Song Y."/>
            <person name="Salvetti E."/>
            <person name="Wrobel A."/>
            <person name="Rasinkangas P."/>
            <person name="Parkhill J."/>
            <person name="Rea M.C."/>
            <person name="O'Sullivan O."/>
            <person name="Ritari J."/>
            <person name="Douillard F.P."/>
            <person name="Paul Ross R."/>
            <person name="Yang R."/>
            <person name="Briner A.E."/>
            <person name="Felis G.E."/>
            <person name="de Vos W.M."/>
            <person name="Barrangou R."/>
            <person name="Klaenhammer T.R."/>
            <person name="Caufield P.W."/>
            <person name="Cui Y."/>
            <person name="Zhang H."/>
            <person name="O'Toole P.W."/>
        </authorList>
    </citation>
    <scope>NUCLEOTIDE SEQUENCE [LARGE SCALE GENOMIC DNA]</scope>
    <source>
        <strain evidence="4 5">DSM 20509</strain>
    </source>
</reference>
<dbReference type="GO" id="GO:0005737">
    <property type="term" value="C:cytoplasm"/>
    <property type="evidence" value="ECO:0007669"/>
    <property type="project" value="UniProtKB-SubCell"/>
</dbReference>
<dbReference type="HAMAP" id="MF_00795">
    <property type="entry name" value="CutC"/>
    <property type="match status" value="1"/>
</dbReference>
<evidence type="ECO:0000313" key="4">
    <source>
        <dbReference type="EMBL" id="KRM65164.1"/>
    </source>
</evidence>
<sequence>MAFRGDLMIKEFCAENYLDIPTAITNGANRIELCDNLAVGGTTPSKGVIQASVAYCKARQIPVMTMIRPRKGNFHYTNTELAIMKTDLLLAKELKTSGLVFGCLDANNCLDKPALLELINLADGLEITFHMAFDLIPQDKQFAALDWLADHRVTRILTHGGDAKQPLSQTLPHLKELIAYAKGRITILPGGQITYANATKIATSLGVNEVHGTKIIPM</sequence>
<evidence type="ECO:0000256" key="3">
    <source>
        <dbReference type="HAMAP-Rule" id="MF_00795"/>
    </source>
</evidence>
<gene>
    <name evidence="3" type="primary">cutC</name>
    <name evidence="4" type="ORF">FC14_GL001517</name>
</gene>
<keyword evidence="5" id="KW-1185">Reference proteome</keyword>
<dbReference type="InterPro" id="IPR005627">
    <property type="entry name" value="CutC-like"/>
</dbReference>
<dbReference type="EMBL" id="AYYP01000019">
    <property type="protein sequence ID" value="KRM65164.1"/>
    <property type="molecule type" value="Genomic_DNA"/>
</dbReference>
<protein>
    <recommendedName>
        <fullName evidence="3">PF03932 family protein CutC</fullName>
    </recommendedName>
</protein>
<comment type="caution">
    <text evidence="3">Once thought to be involved in copper homeostasis, experiments in E.coli have shown this is not the case.</text>
</comment>
<name>A0A0R2APS1_9LACO</name>
<comment type="caution">
    <text evidence="4">The sequence shown here is derived from an EMBL/GenBank/DDBJ whole genome shotgun (WGS) entry which is preliminary data.</text>
</comment>
<dbReference type="InterPro" id="IPR036822">
    <property type="entry name" value="CutC-like_dom_sf"/>
</dbReference>
<dbReference type="AlphaFoldDB" id="A0A0R2APS1"/>
<evidence type="ECO:0000256" key="1">
    <source>
        <dbReference type="ARBA" id="ARBA00007768"/>
    </source>
</evidence>
<dbReference type="GO" id="GO:0005507">
    <property type="term" value="F:copper ion binding"/>
    <property type="evidence" value="ECO:0007669"/>
    <property type="project" value="TreeGrafter"/>
</dbReference>
<dbReference type="Proteomes" id="UP000051008">
    <property type="component" value="Unassembled WGS sequence"/>
</dbReference>
<keyword evidence="2 3" id="KW-0963">Cytoplasm</keyword>
<organism evidence="4 5">
    <name type="scientific">Ligilactobacillus agilis DSM 20509</name>
    <dbReference type="NCBI Taxonomy" id="1423718"/>
    <lineage>
        <taxon>Bacteria</taxon>
        <taxon>Bacillati</taxon>
        <taxon>Bacillota</taxon>
        <taxon>Bacilli</taxon>
        <taxon>Lactobacillales</taxon>
        <taxon>Lactobacillaceae</taxon>
        <taxon>Ligilactobacillus</taxon>
    </lineage>
</organism>
<comment type="subcellular location">
    <subcellularLocation>
        <location evidence="3">Cytoplasm</location>
    </subcellularLocation>
</comment>
<dbReference type="Pfam" id="PF03932">
    <property type="entry name" value="CutC"/>
    <property type="match status" value="1"/>
</dbReference>
<dbReference type="Gene3D" id="3.20.20.380">
    <property type="entry name" value="Copper homeostasis (CutC) domain"/>
    <property type="match status" value="1"/>
</dbReference>
<proteinExistence type="inferred from homology"/>